<proteinExistence type="inferred from homology"/>
<sequence length="128" mass="13538">MPDANLTQVLQQAAHDLLVWVGFGTLVGLAAKALMPGRDPGGAVGTMLMGIAGSLIGCGVLLLFDTSYRITPISPLGFVAGTGGAFLLLLFYRLLSNSYVVEPVDGEAPSHAGTTTVTYYRRRRRRVA</sequence>
<keyword evidence="3" id="KW-1003">Cell membrane</keyword>
<organism evidence="8">
    <name type="scientific">Schlesneria paludicola</name>
    <dbReference type="NCBI Taxonomy" id="360056"/>
    <lineage>
        <taxon>Bacteria</taxon>
        <taxon>Pseudomonadati</taxon>
        <taxon>Planctomycetota</taxon>
        <taxon>Planctomycetia</taxon>
        <taxon>Planctomycetales</taxon>
        <taxon>Planctomycetaceae</taxon>
        <taxon>Schlesneria</taxon>
    </lineage>
</organism>
<reference evidence="8" key="1">
    <citation type="journal article" date="2020" name="mSystems">
        <title>Genome- and Community-Level Interaction Insights into Carbon Utilization and Element Cycling Functions of Hydrothermarchaeota in Hydrothermal Sediment.</title>
        <authorList>
            <person name="Zhou Z."/>
            <person name="Liu Y."/>
            <person name="Xu W."/>
            <person name="Pan J."/>
            <person name="Luo Z.H."/>
            <person name="Li M."/>
        </authorList>
    </citation>
    <scope>NUCLEOTIDE SEQUENCE [LARGE SCALE GENOMIC DNA]</scope>
    <source>
        <strain evidence="8">SpSt-508</strain>
    </source>
</reference>
<evidence type="ECO:0000256" key="6">
    <source>
        <dbReference type="ARBA" id="ARBA00023136"/>
    </source>
</evidence>
<dbReference type="GO" id="GO:0005886">
    <property type="term" value="C:plasma membrane"/>
    <property type="evidence" value="ECO:0007669"/>
    <property type="project" value="UniProtKB-SubCell"/>
</dbReference>
<comment type="subcellular location">
    <subcellularLocation>
        <location evidence="1">Cell membrane</location>
        <topology evidence="1">Multi-pass membrane protein</topology>
    </subcellularLocation>
</comment>
<name>A0A7C4QN93_9PLAN</name>
<dbReference type="EMBL" id="DSVQ01000012">
    <property type="protein sequence ID" value="HGT38824.1"/>
    <property type="molecule type" value="Genomic_DNA"/>
</dbReference>
<evidence type="ECO:0000256" key="2">
    <source>
        <dbReference type="ARBA" id="ARBA00011006"/>
    </source>
</evidence>
<evidence type="ECO:0000313" key="8">
    <source>
        <dbReference type="EMBL" id="HGT38824.1"/>
    </source>
</evidence>
<feature type="transmembrane region" description="Helical" evidence="7">
    <location>
        <begin position="41"/>
        <end position="64"/>
    </location>
</feature>
<comment type="caution">
    <text evidence="8">The sequence shown here is derived from an EMBL/GenBank/DDBJ whole genome shotgun (WGS) entry which is preliminary data.</text>
</comment>
<protein>
    <submittedName>
        <fullName evidence="8">GlsB/YeaQ/YmgE family stress response membrane protein</fullName>
    </submittedName>
</protein>
<comment type="similarity">
    <text evidence="2">Belongs to the UPF0410 family.</text>
</comment>
<feature type="transmembrane region" description="Helical" evidence="7">
    <location>
        <begin position="76"/>
        <end position="95"/>
    </location>
</feature>
<dbReference type="AlphaFoldDB" id="A0A7C4QN93"/>
<dbReference type="PANTHER" id="PTHR33884:SF3">
    <property type="entry name" value="UPF0410 PROTEIN YMGE"/>
    <property type="match status" value="1"/>
</dbReference>
<keyword evidence="4 7" id="KW-0812">Transmembrane</keyword>
<keyword evidence="6 7" id="KW-0472">Membrane</keyword>
<keyword evidence="5 7" id="KW-1133">Transmembrane helix</keyword>
<accession>A0A7C4QN93</accession>
<evidence type="ECO:0000256" key="5">
    <source>
        <dbReference type="ARBA" id="ARBA00022989"/>
    </source>
</evidence>
<evidence type="ECO:0000256" key="3">
    <source>
        <dbReference type="ARBA" id="ARBA00022475"/>
    </source>
</evidence>
<gene>
    <name evidence="8" type="ORF">ENS64_06110</name>
</gene>
<dbReference type="InterPro" id="IPR007341">
    <property type="entry name" value="Transgly_assoc"/>
</dbReference>
<evidence type="ECO:0000256" key="1">
    <source>
        <dbReference type="ARBA" id="ARBA00004651"/>
    </source>
</evidence>
<evidence type="ECO:0000256" key="7">
    <source>
        <dbReference type="SAM" id="Phobius"/>
    </source>
</evidence>
<evidence type="ECO:0000256" key="4">
    <source>
        <dbReference type="ARBA" id="ARBA00022692"/>
    </source>
</evidence>
<dbReference type="PANTHER" id="PTHR33884">
    <property type="entry name" value="UPF0410 PROTEIN YMGE"/>
    <property type="match status" value="1"/>
</dbReference>
<feature type="transmembrane region" description="Helical" evidence="7">
    <location>
        <begin position="17"/>
        <end position="35"/>
    </location>
</feature>